<reference evidence="5" key="2">
    <citation type="submission" date="2013-10" db="EMBL/GenBank/DDBJ databases">
        <authorList>
            <person name="Aslett M."/>
        </authorList>
    </citation>
    <scope>NUCLEOTIDE SEQUENCE [LARGE SCALE GENOMIC DNA]</scope>
    <source>
        <strain evidence="5">Weybridge</strain>
    </source>
</reference>
<evidence type="ECO:0000313" key="6">
    <source>
        <dbReference type="Proteomes" id="UP000030763"/>
    </source>
</evidence>
<feature type="transmembrane region" description="Helical" evidence="3">
    <location>
        <begin position="191"/>
        <end position="208"/>
    </location>
</feature>
<dbReference type="AlphaFoldDB" id="U6M628"/>
<feature type="signal peptide" evidence="4">
    <location>
        <begin position="1"/>
        <end position="28"/>
    </location>
</feature>
<gene>
    <name evidence="5" type="ORF">EMWEY_00030660</name>
</gene>
<reference evidence="5" key="1">
    <citation type="submission" date="2013-10" db="EMBL/GenBank/DDBJ databases">
        <title>Genomic analysis of the causative agents of coccidiosis in chickens.</title>
        <authorList>
            <person name="Reid A.J."/>
            <person name="Blake D."/>
            <person name="Billington K."/>
            <person name="Browne H."/>
            <person name="Dunn M."/>
            <person name="Hung S."/>
            <person name="Kawahara F."/>
            <person name="Miranda-Saavedra D."/>
            <person name="Mourier T."/>
            <person name="Nagra H."/>
            <person name="Otto T.D."/>
            <person name="Rawlings N."/>
            <person name="Sanchez A."/>
            <person name="Sanders M."/>
            <person name="Subramaniam C."/>
            <person name="Tay Y."/>
            <person name="Dear P."/>
            <person name="Doerig C."/>
            <person name="Gruber A."/>
            <person name="Parkinson J."/>
            <person name="Shirley M."/>
            <person name="Wan K.L."/>
            <person name="Berriman M."/>
            <person name="Tomley F."/>
            <person name="Pain A."/>
        </authorList>
    </citation>
    <scope>NUCLEOTIDE SEQUENCE [LARGE SCALE GENOMIC DNA]</scope>
    <source>
        <strain evidence="5">Weybridge</strain>
    </source>
</reference>
<evidence type="ECO:0000256" key="3">
    <source>
        <dbReference type="SAM" id="Phobius"/>
    </source>
</evidence>
<dbReference type="OrthoDB" id="348077at2759"/>
<evidence type="ECO:0000256" key="1">
    <source>
        <dbReference type="SAM" id="Coils"/>
    </source>
</evidence>
<evidence type="ECO:0000256" key="2">
    <source>
        <dbReference type="SAM" id="MobiDB-lite"/>
    </source>
</evidence>
<protein>
    <recommendedName>
        <fullName evidence="7">Transmembrane protein</fullName>
    </recommendedName>
</protein>
<evidence type="ECO:0000256" key="4">
    <source>
        <dbReference type="SAM" id="SignalP"/>
    </source>
</evidence>
<dbReference type="EMBL" id="HG719220">
    <property type="protein sequence ID" value="CDJ57105.1"/>
    <property type="molecule type" value="Genomic_DNA"/>
</dbReference>
<evidence type="ECO:0000313" key="5">
    <source>
        <dbReference type="EMBL" id="CDJ57105.1"/>
    </source>
</evidence>
<proteinExistence type="predicted"/>
<feature type="region of interest" description="Disordered" evidence="2">
    <location>
        <begin position="33"/>
        <end position="78"/>
    </location>
</feature>
<feature type="region of interest" description="Disordered" evidence="2">
    <location>
        <begin position="127"/>
        <end position="154"/>
    </location>
</feature>
<evidence type="ECO:0008006" key="7">
    <source>
        <dbReference type="Google" id="ProtNLM"/>
    </source>
</evidence>
<feature type="chain" id="PRO_5004675695" description="Transmembrane protein" evidence="4">
    <location>
        <begin position="29"/>
        <end position="587"/>
    </location>
</feature>
<accession>U6M628</accession>
<dbReference type="RefSeq" id="XP_013333755.1">
    <property type="nucleotide sequence ID" value="XM_013478301.1"/>
</dbReference>
<organism evidence="5 6">
    <name type="scientific">Eimeria maxima</name>
    <name type="common">Coccidian parasite</name>
    <dbReference type="NCBI Taxonomy" id="5804"/>
    <lineage>
        <taxon>Eukaryota</taxon>
        <taxon>Sar</taxon>
        <taxon>Alveolata</taxon>
        <taxon>Apicomplexa</taxon>
        <taxon>Conoidasida</taxon>
        <taxon>Coccidia</taxon>
        <taxon>Eucoccidiorida</taxon>
        <taxon>Eimeriorina</taxon>
        <taxon>Eimeriidae</taxon>
        <taxon>Eimeria</taxon>
    </lineage>
</organism>
<keyword evidence="6" id="KW-1185">Reference proteome</keyword>
<name>U6M628_EIMMA</name>
<sequence length="587" mass="66426">MTGTRRVRSSGLLLFAAVAAAGAAAASAQYATSQKMDEASGNPQLHEEAAVVPPENAPPSLGAPRVWEENPGKGEGMQDAQEIAEFEGAAEEGEKETEVKDRMDGRLMTPAQRRVGPAYSNNQLAGLPNAGWEGNTPQPAKPARQWAEGNGEAGREWTRALRSAGSSIRRISRRVYQRSEDYWKEPRRRRALIYFATVTVMAVALAFAEHRTRLRAAEGQQLREREAFMMDIERDIAMEAEAVKKGLAEADAIKEEQERATELLAKEQAAVEKHRAHLRRRMAALQEEQLALSVRKAKSQLASLQELEEEEDKQLVQEKLLEIREQANTLFWHDEEGRKKAAAALTKMSVLEVEVRSHYNSLLRMMDMSSWTPEVRQQAMWLKEQLRDSVADLEIQVHEAILAFTDDLWVAMAERKLLLDPGSKEQIRRGIERQWPVQAKHQRIVAEMQDEGREALEAKRREIATVKNLLDYHMTNQQREQMSALLFGLMSTELYQESFLRVLDADVARHLDRRAWLSKMQRLLGEAEERAQAAMESWGTERAALAELKGKVKGIRTILASLDDTLDLCFTVHETWYKKWGTGEPSG</sequence>
<keyword evidence="4" id="KW-0732">Signal</keyword>
<dbReference type="Proteomes" id="UP000030763">
    <property type="component" value="Unassembled WGS sequence"/>
</dbReference>
<keyword evidence="3" id="KW-0472">Membrane</keyword>
<dbReference type="GeneID" id="25337052"/>
<feature type="coiled-coil region" evidence="1">
    <location>
        <begin position="250"/>
        <end position="324"/>
    </location>
</feature>
<dbReference type="VEuPathDB" id="ToxoDB:EMWEY_00030660"/>
<keyword evidence="3" id="KW-0812">Transmembrane</keyword>
<keyword evidence="1" id="KW-0175">Coiled coil</keyword>
<keyword evidence="3" id="KW-1133">Transmembrane helix</keyword>
<dbReference type="OMA" id="IREQANT"/>